<organism evidence="2 3">
    <name type="scientific">Verrucomicrobia subdivision 6 bacterium BACL9 MAG-120924-bin69</name>
    <dbReference type="NCBI Taxonomy" id="1655635"/>
    <lineage>
        <taxon>Bacteria</taxon>
        <taxon>Pseudomonadati</taxon>
        <taxon>Verrucomicrobiota</taxon>
        <taxon>Verrucomicrobiia</taxon>
        <taxon>Verrucomicrobiales</taxon>
        <taxon>Verrucomicrobia subdivision 6</taxon>
    </lineage>
</organism>
<dbReference type="AlphaFoldDB" id="A0A0R2XA00"/>
<accession>A0A0R2XA00</accession>
<dbReference type="Gene3D" id="1.20.1250.20">
    <property type="entry name" value="MFS general substrate transporter like domains"/>
    <property type="match status" value="1"/>
</dbReference>
<keyword evidence="1" id="KW-0472">Membrane</keyword>
<keyword evidence="1" id="KW-1133">Transmembrane helix</keyword>
<protein>
    <recommendedName>
        <fullName evidence="4">Major facilitator superfamily (MFS) profile domain-containing protein</fullName>
    </recommendedName>
</protein>
<gene>
    <name evidence="2" type="ORF">ABS33_05910</name>
</gene>
<keyword evidence="1" id="KW-0812">Transmembrane</keyword>
<reference evidence="2 3" key="1">
    <citation type="submission" date="2015-10" db="EMBL/GenBank/DDBJ databases">
        <title>Metagenome-Assembled Genomes uncover a global brackish microbiome.</title>
        <authorList>
            <person name="Hugerth L.W."/>
            <person name="Larsson J."/>
            <person name="Alneberg J."/>
            <person name="Lindh M.V."/>
            <person name="Legrand C."/>
            <person name="Pinhassi J."/>
            <person name="Andersson A.F."/>
        </authorList>
    </citation>
    <scope>NUCLEOTIDE SEQUENCE [LARGE SCALE GENOMIC DNA]</scope>
    <source>
        <strain evidence="2">BACL9 MAG-120924-bin69</strain>
    </source>
</reference>
<dbReference type="InterPro" id="IPR036259">
    <property type="entry name" value="MFS_trans_sf"/>
</dbReference>
<evidence type="ECO:0000313" key="3">
    <source>
        <dbReference type="Proteomes" id="UP000051220"/>
    </source>
</evidence>
<sequence length="78" mass="8747">MFPKENFSQFYSALNMFIGLGIMTFGPIVGHLIDFTGKYYRLTFIASSTLAFLAVLFGFIVHARFMRLGGPKEYVAPA</sequence>
<dbReference type="SUPFAM" id="SSF103473">
    <property type="entry name" value="MFS general substrate transporter"/>
    <property type="match status" value="1"/>
</dbReference>
<evidence type="ECO:0008006" key="4">
    <source>
        <dbReference type="Google" id="ProtNLM"/>
    </source>
</evidence>
<evidence type="ECO:0000313" key="2">
    <source>
        <dbReference type="EMBL" id="KRP32727.1"/>
    </source>
</evidence>
<feature type="transmembrane region" description="Helical" evidence="1">
    <location>
        <begin position="39"/>
        <end position="61"/>
    </location>
</feature>
<dbReference type="EMBL" id="LIDN01000211">
    <property type="protein sequence ID" value="KRP32727.1"/>
    <property type="molecule type" value="Genomic_DNA"/>
</dbReference>
<feature type="transmembrane region" description="Helical" evidence="1">
    <location>
        <begin position="12"/>
        <end position="33"/>
    </location>
</feature>
<dbReference type="Proteomes" id="UP000051220">
    <property type="component" value="Unassembled WGS sequence"/>
</dbReference>
<evidence type="ECO:0000256" key="1">
    <source>
        <dbReference type="SAM" id="Phobius"/>
    </source>
</evidence>
<comment type="caution">
    <text evidence="2">The sequence shown here is derived from an EMBL/GenBank/DDBJ whole genome shotgun (WGS) entry which is preliminary data.</text>
</comment>
<name>A0A0R2XA00_9BACT</name>
<proteinExistence type="predicted"/>